<dbReference type="PRINTS" id="PR00364">
    <property type="entry name" value="DISEASERSIST"/>
</dbReference>
<evidence type="ECO:0000256" key="6">
    <source>
        <dbReference type="ARBA" id="ARBA00022840"/>
    </source>
</evidence>
<keyword evidence="10" id="KW-1185">Reference proteome</keyword>
<dbReference type="PANTHER" id="PTHR43297">
    <property type="entry name" value="OLIGOPEPTIDE TRANSPORT ATP-BINDING PROTEIN APPD"/>
    <property type="match status" value="1"/>
</dbReference>
<dbReference type="PROSITE" id="PS00211">
    <property type="entry name" value="ABC_TRANSPORTER_1"/>
    <property type="match status" value="2"/>
</dbReference>
<dbReference type="PANTHER" id="PTHR43297:SF2">
    <property type="entry name" value="DIPEPTIDE TRANSPORT ATP-BINDING PROTEIN DPPD"/>
    <property type="match status" value="1"/>
</dbReference>
<comment type="similarity">
    <text evidence="2">Belongs to the ABC transporter superfamily.</text>
</comment>
<dbReference type="GO" id="GO:0005524">
    <property type="term" value="F:ATP binding"/>
    <property type="evidence" value="ECO:0007669"/>
    <property type="project" value="UniProtKB-KW"/>
</dbReference>
<sequence length="493" mass="52123">MLRFDHVSVAHHGAAPTLADVSFQVFPGETVAVVGRSGSGKSTLALAAMALLPESARVTGGAITVDGADLTRARERTWADVRGATIGLVPQDPAEALNPLMTVGDQIGEALPPRTLDAGGRVAELLAAVGLADPARIAGAYPHELSGGMKQRALIAAALAGQPALVIADEPTSALDADAAEHVLDLLQSRVRDGGRALIVITHDLALVESRADRVLVVDEGRIVEQGPTATVMASPDHEITRELIAAAQLPATSRSVAPSPSRTTLLSVRDIRRTFPARRGRPAAEVLDGVSFDVRAGECVGVVGPSGVGKSTLANIILGLDRPTSGVVLLDGINVHSRRGRKKNLALRRRIQPVFQNSTALNPRMTVGDIVAEPLTLHRVGEARYRRDRVVELLDDVELTADLMDRRPFELSGGQRQRVAIARALALAPDVLVLDEPFHALDSIAQSRLLVLLSTLRADRGLASILISHDRRVVDAIADTVVAVPPQRAGRP</sequence>
<evidence type="ECO:0000256" key="4">
    <source>
        <dbReference type="ARBA" id="ARBA00022475"/>
    </source>
</evidence>
<dbReference type="Gene3D" id="3.40.50.300">
    <property type="entry name" value="P-loop containing nucleotide triphosphate hydrolases"/>
    <property type="match status" value="2"/>
</dbReference>
<evidence type="ECO:0000313" key="9">
    <source>
        <dbReference type="EMBL" id="MBP2332013.1"/>
    </source>
</evidence>
<dbReference type="PROSITE" id="PS50893">
    <property type="entry name" value="ABC_TRANSPORTER_2"/>
    <property type="match status" value="2"/>
</dbReference>
<accession>A0ABS4U5T1</accession>
<evidence type="ECO:0000256" key="5">
    <source>
        <dbReference type="ARBA" id="ARBA00022741"/>
    </source>
</evidence>
<dbReference type="Pfam" id="PF00005">
    <property type="entry name" value="ABC_tran"/>
    <property type="match status" value="2"/>
</dbReference>
<keyword evidence="3" id="KW-0813">Transport</keyword>
<evidence type="ECO:0000256" key="7">
    <source>
        <dbReference type="ARBA" id="ARBA00023136"/>
    </source>
</evidence>
<dbReference type="InterPro" id="IPR003593">
    <property type="entry name" value="AAA+_ATPase"/>
</dbReference>
<evidence type="ECO:0000313" key="10">
    <source>
        <dbReference type="Proteomes" id="UP001519305"/>
    </source>
</evidence>
<evidence type="ECO:0000256" key="1">
    <source>
        <dbReference type="ARBA" id="ARBA00004202"/>
    </source>
</evidence>
<keyword evidence="6 9" id="KW-0067">ATP-binding</keyword>
<name>A0ABS4U5T1_9CORY</name>
<dbReference type="InterPro" id="IPR003439">
    <property type="entry name" value="ABC_transporter-like_ATP-bd"/>
</dbReference>
<gene>
    <name evidence="9" type="ORF">JOF33_000712</name>
</gene>
<organism evidence="9 10">
    <name type="scientific">Corynebacterium freneyi</name>
    <dbReference type="NCBI Taxonomy" id="134034"/>
    <lineage>
        <taxon>Bacteria</taxon>
        <taxon>Bacillati</taxon>
        <taxon>Actinomycetota</taxon>
        <taxon>Actinomycetes</taxon>
        <taxon>Mycobacteriales</taxon>
        <taxon>Corynebacteriaceae</taxon>
        <taxon>Corynebacterium</taxon>
    </lineage>
</organism>
<comment type="subcellular location">
    <subcellularLocation>
        <location evidence="1">Cell membrane</location>
        <topology evidence="1">Peripheral membrane protein</topology>
    </subcellularLocation>
</comment>
<dbReference type="Proteomes" id="UP001519305">
    <property type="component" value="Unassembled WGS sequence"/>
</dbReference>
<keyword evidence="7" id="KW-0472">Membrane</keyword>
<dbReference type="InterPro" id="IPR027417">
    <property type="entry name" value="P-loop_NTPase"/>
</dbReference>
<evidence type="ECO:0000256" key="2">
    <source>
        <dbReference type="ARBA" id="ARBA00005417"/>
    </source>
</evidence>
<comment type="caution">
    <text evidence="9">The sequence shown here is derived from an EMBL/GenBank/DDBJ whole genome shotgun (WGS) entry which is preliminary data.</text>
</comment>
<keyword evidence="5" id="KW-0547">Nucleotide-binding</keyword>
<protein>
    <submittedName>
        <fullName evidence="9">Peptide/nickel transport system ATP-binding protein</fullName>
    </submittedName>
</protein>
<dbReference type="SMART" id="SM00382">
    <property type="entry name" value="AAA"/>
    <property type="match status" value="2"/>
</dbReference>
<dbReference type="InterPro" id="IPR017871">
    <property type="entry name" value="ABC_transporter-like_CS"/>
</dbReference>
<evidence type="ECO:0000259" key="8">
    <source>
        <dbReference type="PROSITE" id="PS50893"/>
    </source>
</evidence>
<evidence type="ECO:0000256" key="3">
    <source>
        <dbReference type="ARBA" id="ARBA00022448"/>
    </source>
</evidence>
<dbReference type="InterPro" id="IPR050388">
    <property type="entry name" value="ABC_Ni/Peptide_Import"/>
</dbReference>
<dbReference type="RefSeq" id="WP_209652299.1">
    <property type="nucleotide sequence ID" value="NZ_CP047357.1"/>
</dbReference>
<feature type="domain" description="ABC transporter" evidence="8">
    <location>
        <begin position="267"/>
        <end position="493"/>
    </location>
</feature>
<dbReference type="SUPFAM" id="SSF52540">
    <property type="entry name" value="P-loop containing nucleoside triphosphate hydrolases"/>
    <property type="match status" value="2"/>
</dbReference>
<keyword evidence="4" id="KW-1003">Cell membrane</keyword>
<reference evidence="9 10" key="1">
    <citation type="submission" date="2021-03" db="EMBL/GenBank/DDBJ databases">
        <title>Sequencing the genomes of 1000 actinobacteria strains.</title>
        <authorList>
            <person name="Klenk H.-P."/>
        </authorList>
    </citation>
    <scope>NUCLEOTIDE SEQUENCE [LARGE SCALE GENOMIC DNA]</scope>
    <source>
        <strain evidence="9 10">DSM 44506</strain>
    </source>
</reference>
<dbReference type="CDD" id="cd03257">
    <property type="entry name" value="ABC_NikE_OppD_transporters"/>
    <property type="match status" value="2"/>
</dbReference>
<dbReference type="EMBL" id="JAGINY010000001">
    <property type="protein sequence ID" value="MBP2332013.1"/>
    <property type="molecule type" value="Genomic_DNA"/>
</dbReference>
<proteinExistence type="inferred from homology"/>
<feature type="domain" description="ABC transporter" evidence="8">
    <location>
        <begin position="2"/>
        <end position="245"/>
    </location>
</feature>